<accession>A0A226DFH3</accession>
<feature type="domain" description="NAD(P)-binding" evidence="19">
    <location>
        <begin position="89"/>
        <end position="384"/>
    </location>
</feature>
<protein>
    <recommendedName>
        <fullName evidence="6">UDP-glucuronic acid decarboxylase 1</fullName>
        <ecNumber evidence="5">4.1.1.35</ecNumber>
    </recommendedName>
    <alternativeName>
        <fullName evidence="16">UDP-glucuronate decarboxylase 1</fullName>
    </alternativeName>
</protein>
<comment type="caution">
    <text evidence="20">The sequence shown here is derived from an EMBL/GenBank/DDBJ whole genome shotgun (WGS) entry which is preliminary data.</text>
</comment>
<dbReference type="OrthoDB" id="331544at2759"/>
<comment type="subcellular location">
    <subcellularLocation>
        <location evidence="2">Golgi apparatus</location>
        <location evidence="2">Golgi stack membrane</location>
        <topology evidence="2">Single-pass type II membrane protein</topology>
    </subcellularLocation>
</comment>
<keyword evidence="18" id="KW-0732">Signal</keyword>
<evidence type="ECO:0000256" key="1">
    <source>
        <dbReference type="ARBA" id="ARBA00001911"/>
    </source>
</evidence>
<keyword evidence="7" id="KW-0812">Transmembrane</keyword>
<dbReference type="OMA" id="KYPKVKY"/>
<keyword evidence="14" id="KW-0325">Glycoprotein</keyword>
<keyword evidence="8" id="KW-0210">Decarboxylase</keyword>
<organism evidence="20 21">
    <name type="scientific">Folsomia candida</name>
    <name type="common">Springtail</name>
    <dbReference type="NCBI Taxonomy" id="158441"/>
    <lineage>
        <taxon>Eukaryota</taxon>
        <taxon>Metazoa</taxon>
        <taxon>Ecdysozoa</taxon>
        <taxon>Arthropoda</taxon>
        <taxon>Hexapoda</taxon>
        <taxon>Collembola</taxon>
        <taxon>Entomobryomorpha</taxon>
        <taxon>Isotomoidea</taxon>
        <taxon>Isotomidae</taxon>
        <taxon>Proisotominae</taxon>
        <taxon>Folsomia</taxon>
    </lineage>
</organism>
<dbReference type="PANTHER" id="PTHR43078:SF6">
    <property type="entry name" value="UDP-GLUCURONIC ACID DECARBOXYLASE 1"/>
    <property type="match status" value="1"/>
</dbReference>
<dbReference type="EC" id="4.1.1.35" evidence="5"/>
<evidence type="ECO:0000256" key="12">
    <source>
        <dbReference type="ARBA" id="ARBA00023034"/>
    </source>
</evidence>
<dbReference type="CDD" id="cd05230">
    <property type="entry name" value="UGD_SDR_e"/>
    <property type="match status" value="1"/>
</dbReference>
<dbReference type="GO" id="GO:0033320">
    <property type="term" value="P:UDP-D-xylose biosynthetic process"/>
    <property type="evidence" value="ECO:0007669"/>
    <property type="project" value="UniProtKB-UniPathway"/>
</dbReference>
<evidence type="ECO:0000313" key="20">
    <source>
        <dbReference type="EMBL" id="OXA43457.1"/>
    </source>
</evidence>
<dbReference type="GO" id="GO:0032580">
    <property type="term" value="C:Golgi cisterna membrane"/>
    <property type="evidence" value="ECO:0007669"/>
    <property type="project" value="UniProtKB-SubCell"/>
</dbReference>
<proteinExistence type="inferred from homology"/>
<dbReference type="Gene3D" id="3.40.50.720">
    <property type="entry name" value="NAD(P)-binding Rossmann-like Domain"/>
    <property type="match status" value="2"/>
</dbReference>
<evidence type="ECO:0000256" key="16">
    <source>
        <dbReference type="ARBA" id="ARBA00031585"/>
    </source>
</evidence>
<comment type="similarity">
    <text evidence="4">Belongs to the NAD(P)-dependent epimerase/dehydratase family. UDP-glucuronic acid decarboxylase subfamily.</text>
</comment>
<dbReference type="SUPFAM" id="SSF51735">
    <property type="entry name" value="NAD(P)-binding Rossmann-fold domains"/>
    <property type="match status" value="1"/>
</dbReference>
<keyword evidence="9" id="KW-0735">Signal-anchor</keyword>
<name>A0A226DFH3_FOLCA</name>
<dbReference type="GO" id="GO:0070403">
    <property type="term" value="F:NAD+ binding"/>
    <property type="evidence" value="ECO:0007669"/>
    <property type="project" value="InterPro"/>
</dbReference>
<dbReference type="Pfam" id="PF16363">
    <property type="entry name" value="GDP_Man_Dehyd"/>
    <property type="match status" value="1"/>
</dbReference>
<evidence type="ECO:0000256" key="5">
    <source>
        <dbReference type="ARBA" id="ARBA00012290"/>
    </source>
</evidence>
<evidence type="ECO:0000256" key="17">
    <source>
        <dbReference type="ARBA" id="ARBA00049410"/>
    </source>
</evidence>
<dbReference type="GO" id="GO:0042732">
    <property type="term" value="P:D-xylose metabolic process"/>
    <property type="evidence" value="ECO:0007669"/>
    <property type="project" value="InterPro"/>
</dbReference>
<evidence type="ECO:0000256" key="7">
    <source>
        <dbReference type="ARBA" id="ARBA00022692"/>
    </source>
</evidence>
<evidence type="ECO:0000256" key="8">
    <source>
        <dbReference type="ARBA" id="ARBA00022793"/>
    </source>
</evidence>
<dbReference type="InterPro" id="IPR036291">
    <property type="entry name" value="NAD(P)-bd_dom_sf"/>
</dbReference>
<comment type="catalytic activity">
    <reaction evidence="17">
        <text>UDP-alpha-D-glucuronate + H(+) = UDP-alpha-D-xylose + CO2</text>
        <dbReference type="Rhea" id="RHEA:23916"/>
        <dbReference type="ChEBI" id="CHEBI:15378"/>
        <dbReference type="ChEBI" id="CHEBI:16526"/>
        <dbReference type="ChEBI" id="CHEBI:57632"/>
        <dbReference type="ChEBI" id="CHEBI:58052"/>
        <dbReference type="EC" id="4.1.1.35"/>
    </reaction>
    <physiologicalReaction direction="left-to-right" evidence="17">
        <dbReference type="Rhea" id="RHEA:23917"/>
    </physiologicalReaction>
</comment>
<dbReference type="GO" id="GO:0048040">
    <property type="term" value="F:UDP-glucuronate decarboxylase activity"/>
    <property type="evidence" value="ECO:0007669"/>
    <property type="project" value="UniProtKB-EC"/>
</dbReference>
<dbReference type="InterPro" id="IPR044516">
    <property type="entry name" value="UXS-like"/>
</dbReference>
<keyword evidence="15" id="KW-0456">Lyase</keyword>
<evidence type="ECO:0000256" key="15">
    <source>
        <dbReference type="ARBA" id="ARBA00023239"/>
    </source>
</evidence>
<evidence type="ECO:0000256" key="14">
    <source>
        <dbReference type="ARBA" id="ARBA00023180"/>
    </source>
</evidence>
<evidence type="ECO:0000256" key="2">
    <source>
        <dbReference type="ARBA" id="ARBA00004447"/>
    </source>
</evidence>
<keyword evidence="21" id="KW-1185">Reference proteome</keyword>
<feature type="signal peptide" evidence="18">
    <location>
        <begin position="1"/>
        <end position="24"/>
    </location>
</feature>
<dbReference type="PANTHER" id="PTHR43078">
    <property type="entry name" value="UDP-GLUCURONIC ACID DECARBOXYLASE-RELATED"/>
    <property type="match status" value="1"/>
</dbReference>
<evidence type="ECO:0000256" key="18">
    <source>
        <dbReference type="SAM" id="SignalP"/>
    </source>
</evidence>
<evidence type="ECO:0000256" key="13">
    <source>
        <dbReference type="ARBA" id="ARBA00023136"/>
    </source>
</evidence>
<comment type="cofactor">
    <cofactor evidence="1">
        <name>NAD(+)</name>
        <dbReference type="ChEBI" id="CHEBI:57540"/>
    </cofactor>
</comment>
<evidence type="ECO:0000256" key="9">
    <source>
        <dbReference type="ARBA" id="ARBA00022968"/>
    </source>
</evidence>
<dbReference type="AlphaFoldDB" id="A0A226DFH3"/>
<dbReference type="UniPathway" id="UPA00796">
    <property type="reaction ID" value="UER00771"/>
</dbReference>
<keyword evidence="12" id="KW-0333">Golgi apparatus</keyword>
<evidence type="ECO:0000256" key="4">
    <source>
        <dbReference type="ARBA" id="ARBA00007505"/>
    </source>
</evidence>
<keyword evidence="10" id="KW-1133">Transmembrane helix</keyword>
<evidence type="ECO:0000256" key="6">
    <source>
        <dbReference type="ARBA" id="ARBA00018816"/>
    </source>
</evidence>
<dbReference type="InterPro" id="IPR016040">
    <property type="entry name" value="NAD(P)-bd_dom"/>
</dbReference>
<keyword evidence="11" id="KW-0520">NAD</keyword>
<evidence type="ECO:0000259" key="19">
    <source>
        <dbReference type="Pfam" id="PF16363"/>
    </source>
</evidence>
<evidence type="ECO:0000256" key="11">
    <source>
        <dbReference type="ARBA" id="ARBA00023027"/>
    </source>
</evidence>
<evidence type="ECO:0000256" key="10">
    <source>
        <dbReference type="ARBA" id="ARBA00022989"/>
    </source>
</evidence>
<dbReference type="EMBL" id="LNIX01000022">
    <property type="protein sequence ID" value="OXA43457.1"/>
    <property type="molecule type" value="Genomic_DNA"/>
</dbReference>
<keyword evidence="13" id="KW-0472">Membrane</keyword>
<evidence type="ECO:0000256" key="3">
    <source>
        <dbReference type="ARBA" id="ARBA00005100"/>
    </source>
</evidence>
<dbReference type="STRING" id="158441.A0A226DFH3"/>
<dbReference type="FunFam" id="3.40.50.720:FF:000065">
    <property type="entry name" value="UDP-glucuronic acid decarboxylase 1"/>
    <property type="match status" value="1"/>
</dbReference>
<dbReference type="Proteomes" id="UP000198287">
    <property type="component" value="Unassembled WGS sequence"/>
</dbReference>
<reference evidence="20 21" key="1">
    <citation type="submission" date="2015-12" db="EMBL/GenBank/DDBJ databases">
        <title>The genome of Folsomia candida.</title>
        <authorList>
            <person name="Faddeeva A."/>
            <person name="Derks M.F."/>
            <person name="Anvar Y."/>
            <person name="Smit S."/>
            <person name="Van Straalen N."/>
            <person name="Roelofs D."/>
        </authorList>
    </citation>
    <scope>NUCLEOTIDE SEQUENCE [LARGE SCALE GENOMIC DNA]</scope>
    <source>
        <strain evidence="20 21">VU population</strain>
        <tissue evidence="20">Whole body</tissue>
    </source>
</reference>
<gene>
    <name evidence="20" type="ORF">Fcan01_21797</name>
</gene>
<sequence>MGNNKVLTSILLVIYLSQYGYVSTTSSDNVDVDEGADGVCGAQGEMSMSSSSLLRMAELEERIAQLEETVVKKYPEVKFLTYQDRKRILITGGAGFVGSHLVDRLMLQGHEVSVADNFFTGRKRNVEQWMGHENFELINHDIVNPLYIEVDEIYHLASPASPPHYMHNPVKTIKTNTMGTINMLGLGKRVRAKVLIASTSEVYGDPEVHPQGEEYWGHVNPIGPRACYDEGKRVAEALSYAYQKQEKVDVRVARIFNTYGPRMHMNDGRVVSNFILQSLQNQTIKIYGTGTQTRSFQYVSDLVDGLIALMNSNYTQPINIGNPEEHTIQEFAVMIRDLVGGTKSEIEHVSPVEDDPQKRRPDITRAKKELGWEPVVPLRVGLEKTIAYFRKELQRSSHSERNIFHPTQHNYHDTDNVIRIVKKGG</sequence>
<comment type="pathway">
    <text evidence="3">Nucleotide-sugar biosynthesis; UDP-alpha-D-xylose biosynthesis; UDP-alpha-D-xylose from UDP-alpha-D-glucuronate: step 1/1.</text>
</comment>
<evidence type="ECO:0000313" key="21">
    <source>
        <dbReference type="Proteomes" id="UP000198287"/>
    </source>
</evidence>
<feature type="chain" id="PRO_5012511066" description="UDP-glucuronic acid decarboxylase 1" evidence="18">
    <location>
        <begin position="25"/>
        <end position="425"/>
    </location>
</feature>